<keyword evidence="2" id="KW-0812">Transmembrane</keyword>
<comment type="caution">
    <text evidence="4">The sequence shown here is derived from an EMBL/GenBank/DDBJ whole genome shotgun (WGS) entry which is preliminary data.</text>
</comment>
<accession>A0ABR1WEC1</accession>
<dbReference type="Proteomes" id="UP001433268">
    <property type="component" value="Unassembled WGS sequence"/>
</dbReference>
<evidence type="ECO:0000256" key="2">
    <source>
        <dbReference type="SAM" id="Phobius"/>
    </source>
</evidence>
<evidence type="ECO:0008006" key="6">
    <source>
        <dbReference type="Google" id="ProtNLM"/>
    </source>
</evidence>
<keyword evidence="5" id="KW-1185">Reference proteome</keyword>
<organism evidence="4 5">
    <name type="scientific">Apiospora hydei</name>
    <dbReference type="NCBI Taxonomy" id="1337664"/>
    <lineage>
        <taxon>Eukaryota</taxon>
        <taxon>Fungi</taxon>
        <taxon>Dikarya</taxon>
        <taxon>Ascomycota</taxon>
        <taxon>Pezizomycotina</taxon>
        <taxon>Sordariomycetes</taxon>
        <taxon>Xylariomycetidae</taxon>
        <taxon>Amphisphaeriales</taxon>
        <taxon>Apiosporaceae</taxon>
        <taxon>Apiospora</taxon>
    </lineage>
</organism>
<reference evidence="4 5" key="1">
    <citation type="submission" date="2023-01" db="EMBL/GenBank/DDBJ databases">
        <title>Analysis of 21 Apiospora genomes using comparative genomics revels a genus with tremendous synthesis potential of carbohydrate active enzymes and secondary metabolites.</title>
        <authorList>
            <person name="Sorensen T."/>
        </authorList>
    </citation>
    <scope>NUCLEOTIDE SEQUENCE [LARGE SCALE GENOMIC DNA]</scope>
    <source>
        <strain evidence="4 5">CBS 114990</strain>
    </source>
</reference>
<sequence length="284" mass="30099">MIRWLLPLCSSLLLLITLPLLVSAADDSKICYNRDGNFGPDGNNWKPCDPGADSSPCCGAKDYCMDNGLCLNADGNQFLTVQGCTSAKWDKCADICKDQRGKAGEPYEGDGVLLTFCPQGPEGYAKVWMCDMQVNAGMVKYCCGDYGCCNQTKNVGSIRIAKAVYRPPQAASASVSTSSTSASASASASSNGADQHAHDSNNDSRNLAIGLGVGIPMGLALLGGIIFLGLQVRKWTAVRQAQGATGNHGGGGVDNAQEVKRYDEPPSFFQRQELHDDQRGAELN</sequence>
<evidence type="ECO:0000256" key="1">
    <source>
        <dbReference type="SAM" id="MobiDB-lite"/>
    </source>
</evidence>
<feature type="signal peptide" evidence="3">
    <location>
        <begin position="1"/>
        <end position="24"/>
    </location>
</feature>
<evidence type="ECO:0000313" key="4">
    <source>
        <dbReference type="EMBL" id="KAK8080810.1"/>
    </source>
</evidence>
<gene>
    <name evidence="4" type="ORF">PG997_008628</name>
</gene>
<feature type="chain" id="PRO_5045358440" description="Mid2 domain-containing protein" evidence="3">
    <location>
        <begin position="25"/>
        <end position="284"/>
    </location>
</feature>
<protein>
    <recommendedName>
        <fullName evidence="6">Mid2 domain-containing protein</fullName>
    </recommendedName>
</protein>
<keyword evidence="3" id="KW-0732">Signal</keyword>
<evidence type="ECO:0000256" key="3">
    <source>
        <dbReference type="SAM" id="SignalP"/>
    </source>
</evidence>
<feature type="region of interest" description="Disordered" evidence="1">
    <location>
        <begin position="182"/>
        <end position="201"/>
    </location>
</feature>
<dbReference type="GeneID" id="92046003"/>
<evidence type="ECO:0000313" key="5">
    <source>
        <dbReference type="Proteomes" id="UP001433268"/>
    </source>
</evidence>
<dbReference type="RefSeq" id="XP_066668285.1">
    <property type="nucleotide sequence ID" value="XM_066812943.1"/>
</dbReference>
<feature type="transmembrane region" description="Helical" evidence="2">
    <location>
        <begin position="207"/>
        <end position="230"/>
    </location>
</feature>
<feature type="region of interest" description="Disordered" evidence="1">
    <location>
        <begin position="242"/>
        <end position="284"/>
    </location>
</feature>
<feature type="compositionally biased region" description="Basic and acidic residues" evidence="1">
    <location>
        <begin position="272"/>
        <end position="284"/>
    </location>
</feature>
<name>A0ABR1WEC1_9PEZI</name>
<keyword evidence="2" id="KW-0472">Membrane</keyword>
<keyword evidence="2" id="KW-1133">Transmembrane helix</keyword>
<proteinExistence type="predicted"/>
<dbReference type="EMBL" id="JAQQWN010000006">
    <property type="protein sequence ID" value="KAK8080810.1"/>
    <property type="molecule type" value="Genomic_DNA"/>
</dbReference>